<dbReference type="PROSITE" id="PS01081">
    <property type="entry name" value="HTH_TETR_1"/>
    <property type="match status" value="1"/>
</dbReference>
<evidence type="ECO:0000256" key="3">
    <source>
        <dbReference type="ARBA" id="ARBA00023163"/>
    </source>
</evidence>
<dbReference type="GO" id="GO:0000976">
    <property type="term" value="F:transcription cis-regulatory region binding"/>
    <property type="evidence" value="ECO:0007669"/>
    <property type="project" value="TreeGrafter"/>
</dbReference>
<name>A0A0F7W4S9_STRLW</name>
<keyword evidence="2 4" id="KW-0238">DNA-binding</keyword>
<dbReference type="PANTHER" id="PTHR30055:SF234">
    <property type="entry name" value="HTH-TYPE TRANSCRIPTIONAL REGULATOR BETI"/>
    <property type="match status" value="1"/>
</dbReference>
<dbReference type="EMBL" id="LN831790">
    <property type="protein sequence ID" value="CQR64036.1"/>
    <property type="molecule type" value="Genomic_DNA"/>
</dbReference>
<keyword evidence="3" id="KW-0804">Transcription</keyword>
<dbReference type="RefSeq" id="WP_049976773.1">
    <property type="nucleotide sequence ID" value="NZ_AZSD01000156.1"/>
</dbReference>
<feature type="domain" description="HTH tetR-type" evidence="5">
    <location>
        <begin position="6"/>
        <end position="66"/>
    </location>
</feature>
<evidence type="ECO:0000313" key="7">
    <source>
        <dbReference type="Proteomes" id="UP000035016"/>
    </source>
</evidence>
<gene>
    <name evidence="6" type="primary">sle_45780</name>
</gene>
<dbReference type="InterPro" id="IPR050109">
    <property type="entry name" value="HTH-type_TetR-like_transc_reg"/>
</dbReference>
<dbReference type="PANTHER" id="PTHR30055">
    <property type="entry name" value="HTH-TYPE TRANSCRIPTIONAL REGULATOR RUTR"/>
    <property type="match status" value="1"/>
</dbReference>
<reference evidence="6 7" key="1">
    <citation type="submission" date="2015-02" db="EMBL/GenBank/DDBJ databases">
        <authorList>
            <person name="Gomez-Escribano P.J."/>
        </authorList>
    </citation>
    <scope>NUCLEOTIDE SEQUENCE [LARGE SCALE GENOMIC DNA]</scope>
    <source>
        <strain evidence="7">C34 (DSM 42122 / NRRL B-24963)</strain>
    </source>
</reference>
<dbReference type="KEGG" id="sle:sle_45780"/>
<dbReference type="SUPFAM" id="SSF46689">
    <property type="entry name" value="Homeodomain-like"/>
    <property type="match status" value="1"/>
</dbReference>
<evidence type="ECO:0000256" key="4">
    <source>
        <dbReference type="PROSITE-ProRule" id="PRU00335"/>
    </source>
</evidence>
<keyword evidence="1" id="KW-0805">Transcription regulation</keyword>
<dbReference type="Gene3D" id="1.10.357.10">
    <property type="entry name" value="Tetracycline Repressor, domain 2"/>
    <property type="match status" value="1"/>
</dbReference>
<dbReference type="InterPro" id="IPR036271">
    <property type="entry name" value="Tet_transcr_reg_TetR-rel_C_sf"/>
</dbReference>
<dbReference type="InterPro" id="IPR009057">
    <property type="entry name" value="Homeodomain-like_sf"/>
</dbReference>
<evidence type="ECO:0000256" key="1">
    <source>
        <dbReference type="ARBA" id="ARBA00023015"/>
    </source>
</evidence>
<evidence type="ECO:0000259" key="5">
    <source>
        <dbReference type="PROSITE" id="PS50977"/>
    </source>
</evidence>
<dbReference type="PRINTS" id="PR00455">
    <property type="entry name" value="HTHTETR"/>
</dbReference>
<keyword evidence="6" id="KW-0675">Receptor</keyword>
<dbReference type="PROSITE" id="PS50977">
    <property type="entry name" value="HTH_TETR_2"/>
    <property type="match status" value="1"/>
</dbReference>
<accession>A0A0F7W4S9</accession>
<dbReference type="AlphaFoldDB" id="A0A0F7W4S9"/>
<dbReference type="InterPro" id="IPR023772">
    <property type="entry name" value="DNA-bd_HTH_TetR-type_CS"/>
</dbReference>
<dbReference type="SUPFAM" id="SSF48498">
    <property type="entry name" value="Tetracyclin repressor-like, C-terminal domain"/>
    <property type="match status" value="1"/>
</dbReference>
<dbReference type="GO" id="GO:0003700">
    <property type="term" value="F:DNA-binding transcription factor activity"/>
    <property type="evidence" value="ECO:0007669"/>
    <property type="project" value="TreeGrafter"/>
</dbReference>
<protein>
    <submittedName>
        <fullName evidence="6">A-factor receptor protein</fullName>
    </submittedName>
</protein>
<evidence type="ECO:0000256" key="2">
    <source>
        <dbReference type="ARBA" id="ARBA00023125"/>
    </source>
</evidence>
<dbReference type="Pfam" id="PF00440">
    <property type="entry name" value="TetR_N"/>
    <property type="match status" value="1"/>
</dbReference>
<sequence length="206" mass="21887">MQQRAARTQEALIHAAAEEFDRRGYEGASLARISKGAQASMGALTFHFRTKADLARAVCAEGRKTLAPVVRGFTGETGSPLQTLAGLTAALVRLMERDVVVRAAVRLERDGPREAAEGELAGEWVPALRMLLERAAEAGELRPDAPPVTVAALLTWLVEGSWVEIGRAGARLPGAPGRTAPEDVWDLVLYGVSGAGRPGLAGETRR</sequence>
<dbReference type="InterPro" id="IPR001647">
    <property type="entry name" value="HTH_TetR"/>
</dbReference>
<feature type="DNA-binding region" description="H-T-H motif" evidence="4">
    <location>
        <begin position="29"/>
        <end position="48"/>
    </location>
</feature>
<proteinExistence type="predicted"/>
<dbReference type="Proteomes" id="UP000035016">
    <property type="component" value="Chromosome Chromosome"/>
</dbReference>
<evidence type="ECO:0000313" key="6">
    <source>
        <dbReference type="EMBL" id="CQR64036.1"/>
    </source>
</evidence>
<organism evidence="6 7">
    <name type="scientific">Streptomyces leeuwenhoekii</name>
    <dbReference type="NCBI Taxonomy" id="1437453"/>
    <lineage>
        <taxon>Bacteria</taxon>
        <taxon>Bacillati</taxon>
        <taxon>Actinomycetota</taxon>
        <taxon>Actinomycetes</taxon>
        <taxon>Kitasatosporales</taxon>
        <taxon>Streptomycetaceae</taxon>
        <taxon>Streptomyces</taxon>
    </lineage>
</organism>